<accession>A0A5C3R2U5</accession>
<name>A0A5C3R2U5_9AGAR</name>
<dbReference type="OrthoDB" id="2901832at2759"/>
<protein>
    <recommendedName>
        <fullName evidence="4">F-box domain-containing protein</fullName>
    </recommendedName>
</protein>
<feature type="compositionally biased region" description="Basic and acidic residues" evidence="1">
    <location>
        <begin position="1"/>
        <end position="11"/>
    </location>
</feature>
<reference evidence="2 3" key="1">
    <citation type="journal article" date="2019" name="Nat. Ecol. Evol.">
        <title>Megaphylogeny resolves global patterns of mushroom evolution.</title>
        <authorList>
            <person name="Varga T."/>
            <person name="Krizsan K."/>
            <person name="Foldi C."/>
            <person name="Dima B."/>
            <person name="Sanchez-Garcia M."/>
            <person name="Sanchez-Ramirez S."/>
            <person name="Szollosi G.J."/>
            <person name="Szarkandi J.G."/>
            <person name="Papp V."/>
            <person name="Albert L."/>
            <person name="Andreopoulos W."/>
            <person name="Angelini C."/>
            <person name="Antonin V."/>
            <person name="Barry K.W."/>
            <person name="Bougher N.L."/>
            <person name="Buchanan P."/>
            <person name="Buyck B."/>
            <person name="Bense V."/>
            <person name="Catcheside P."/>
            <person name="Chovatia M."/>
            <person name="Cooper J."/>
            <person name="Damon W."/>
            <person name="Desjardin D."/>
            <person name="Finy P."/>
            <person name="Geml J."/>
            <person name="Haridas S."/>
            <person name="Hughes K."/>
            <person name="Justo A."/>
            <person name="Karasinski D."/>
            <person name="Kautmanova I."/>
            <person name="Kiss B."/>
            <person name="Kocsube S."/>
            <person name="Kotiranta H."/>
            <person name="LaButti K.M."/>
            <person name="Lechner B.E."/>
            <person name="Liimatainen K."/>
            <person name="Lipzen A."/>
            <person name="Lukacs Z."/>
            <person name="Mihaltcheva S."/>
            <person name="Morgado L.N."/>
            <person name="Niskanen T."/>
            <person name="Noordeloos M.E."/>
            <person name="Ohm R.A."/>
            <person name="Ortiz-Santana B."/>
            <person name="Ovrebo C."/>
            <person name="Racz N."/>
            <person name="Riley R."/>
            <person name="Savchenko A."/>
            <person name="Shiryaev A."/>
            <person name="Soop K."/>
            <person name="Spirin V."/>
            <person name="Szebenyi C."/>
            <person name="Tomsovsky M."/>
            <person name="Tulloss R.E."/>
            <person name="Uehling J."/>
            <person name="Grigoriev I.V."/>
            <person name="Vagvolgyi C."/>
            <person name="Papp T."/>
            <person name="Martin F.M."/>
            <person name="Miettinen O."/>
            <person name="Hibbett D.S."/>
            <person name="Nagy L.G."/>
        </authorList>
    </citation>
    <scope>NUCLEOTIDE SEQUENCE [LARGE SCALE GENOMIC DNA]</scope>
    <source>
        <strain evidence="2 3">CBS 309.79</strain>
    </source>
</reference>
<dbReference type="EMBL" id="ML178817">
    <property type="protein sequence ID" value="TFL05074.1"/>
    <property type="molecule type" value="Genomic_DNA"/>
</dbReference>
<feature type="region of interest" description="Disordered" evidence="1">
    <location>
        <begin position="1"/>
        <end position="23"/>
    </location>
</feature>
<keyword evidence="3" id="KW-1185">Reference proteome</keyword>
<evidence type="ECO:0000256" key="1">
    <source>
        <dbReference type="SAM" id="MobiDB-lite"/>
    </source>
</evidence>
<evidence type="ECO:0008006" key="4">
    <source>
        <dbReference type="Google" id="ProtNLM"/>
    </source>
</evidence>
<evidence type="ECO:0000313" key="2">
    <source>
        <dbReference type="EMBL" id="TFL05074.1"/>
    </source>
</evidence>
<evidence type="ECO:0000313" key="3">
    <source>
        <dbReference type="Proteomes" id="UP000305067"/>
    </source>
</evidence>
<proteinExistence type="predicted"/>
<dbReference type="AlphaFoldDB" id="A0A5C3R2U5"/>
<sequence length="307" mass="35177">MQNRCGRERGRGPRSRVQSARDHSYSSFLLPKAKKKAVSKSCSKMLVQSPETNFTADTTSLAFVMHGFPLTVLNLPDELVNYIILLAFRHTQDFGHKFCSRFSPWDFAAVCKQWRYVCLRSPALWTSFRVGSGHRCRRIDEVCVTSQPAIFRCCLQLKRSNPLPIDIVPLIGTTLSCAVPIMMLLAKHSHRWLTFRYEADDSLLPETLSRLFNSHPPTRFSAMQHLHYGCHLTRGEEDFEDCTFRLGPHLNAASLPALRSLRLENWDGTLDTGYLIPTKELRTFLRHSYRTSRWRASLAIIPPSYAC</sequence>
<organism evidence="2 3">
    <name type="scientific">Pterulicium gracile</name>
    <dbReference type="NCBI Taxonomy" id="1884261"/>
    <lineage>
        <taxon>Eukaryota</taxon>
        <taxon>Fungi</taxon>
        <taxon>Dikarya</taxon>
        <taxon>Basidiomycota</taxon>
        <taxon>Agaricomycotina</taxon>
        <taxon>Agaricomycetes</taxon>
        <taxon>Agaricomycetidae</taxon>
        <taxon>Agaricales</taxon>
        <taxon>Pleurotineae</taxon>
        <taxon>Pterulaceae</taxon>
        <taxon>Pterulicium</taxon>
    </lineage>
</organism>
<gene>
    <name evidence="2" type="ORF">BDV98DRAFT_283130</name>
</gene>
<dbReference type="Proteomes" id="UP000305067">
    <property type="component" value="Unassembled WGS sequence"/>
</dbReference>